<dbReference type="Pfam" id="PF07992">
    <property type="entry name" value="Pyr_redox_2"/>
    <property type="match status" value="1"/>
</dbReference>
<accession>A0A1I5ACR6</accession>
<dbReference type="Proteomes" id="UP000198867">
    <property type="component" value="Unassembled WGS sequence"/>
</dbReference>
<feature type="region of interest" description="Disordered" evidence="6">
    <location>
        <begin position="404"/>
        <end position="424"/>
    </location>
</feature>
<evidence type="ECO:0000256" key="3">
    <source>
        <dbReference type="ARBA" id="ARBA00022630"/>
    </source>
</evidence>
<evidence type="ECO:0000256" key="5">
    <source>
        <dbReference type="ARBA" id="ARBA00023002"/>
    </source>
</evidence>
<dbReference type="AlphaFoldDB" id="A0A1I5ACR6"/>
<evidence type="ECO:0000256" key="4">
    <source>
        <dbReference type="ARBA" id="ARBA00022827"/>
    </source>
</evidence>
<gene>
    <name evidence="8" type="ORF">SAMN05216219_1344</name>
</gene>
<keyword evidence="4" id="KW-0274">FAD</keyword>
<dbReference type="OrthoDB" id="9781621at2"/>
<dbReference type="PRINTS" id="PR00411">
    <property type="entry name" value="PNDRDTASEI"/>
</dbReference>
<dbReference type="STRING" id="995034.SAMN05216219_1344"/>
<evidence type="ECO:0000259" key="7">
    <source>
        <dbReference type="Pfam" id="PF07992"/>
    </source>
</evidence>
<evidence type="ECO:0000256" key="1">
    <source>
        <dbReference type="ARBA" id="ARBA00001974"/>
    </source>
</evidence>
<sequence length="424" mass="44004">MIGSAVTTVVVVGAGYAGVICANRLRSSMTADEAAGTVIQLINPSPLFYERIRLHEIVAGSRKSAAIPLADMLHPDIDVVLGTAVRIDATVGSLTVRSGDETLADLQYDTLVYAVGSTSSAHRVPGAAENSYAVGDPATAEAAARVIADGSGRQRIVIVGGGFTGVETASEAAQQWPDAEVTLVTNGPIVGSMRGAARRKITRKLETLGVTILERSPVASVAKTALLFADGPDLPFDVCLWTASFSVPELASGSGLDCDEIGRLRVDEHLRSPEFPNILGAGDAVRLPDPFGRHLRMGCAAALPLGGAAAATILAARRGTPLPVASVGFLLQCISLGRQDGYVQVVRADDSPRPLAFSGWLGARIKEAICRLTVTGPQREAGRPGAYWAPKGPKVSAVRTVVPLAPGQPDATTPGDLRSTGPLR</sequence>
<proteinExistence type="inferred from homology"/>
<reference evidence="9" key="1">
    <citation type="submission" date="2016-10" db="EMBL/GenBank/DDBJ databases">
        <authorList>
            <person name="Varghese N."/>
            <person name="Submissions S."/>
        </authorList>
    </citation>
    <scope>NUCLEOTIDE SEQUENCE [LARGE SCALE GENOMIC DNA]</scope>
    <source>
        <strain evidence="9">CGMCC 1.11101</strain>
    </source>
</reference>
<dbReference type="SUPFAM" id="SSF51905">
    <property type="entry name" value="FAD/NAD(P)-binding domain"/>
    <property type="match status" value="1"/>
</dbReference>
<comment type="similarity">
    <text evidence="2">Belongs to the NADH dehydrogenase family.</text>
</comment>
<dbReference type="EMBL" id="FOVM01000003">
    <property type="protein sequence ID" value="SFN60160.1"/>
    <property type="molecule type" value="Genomic_DNA"/>
</dbReference>
<dbReference type="RefSeq" id="WP_090709937.1">
    <property type="nucleotide sequence ID" value="NZ_FOVM01000003.1"/>
</dbReference>
<dbReference type="PRINTS" id="PR00368">
    <property type="entry name" value="FADPNR"/>
</dbReference>
<dbReference type="GO" id="GO:0019646">
    <property type="term" value="P:aerobic electron transport chain"/>
    <property type="evidence" value="ECO:0007669"/>
    <property type="project" value="TreeGrafter"/>
</dbReference>
<dbReference type="InterPro" id="IPR036188">
    <property type="entry name" value="FAD/NAD-bd_sf"/>
</dbReference>
<protein>
    <submittedName>
        <fullName evidence="8">NADH dehydrogenase</fullName>
    </submittedName>
</protein>
<dbReference type="GO" id="GO:0003955">
    <property type="term" value="F:NAD(P)H dehydrogenase (quinone) activity"/>
    <property type="evidence" value="ECO:0007669"/>
    <property type="project" value="TreeGrafter"/>
</dbReference>
<dbReference type="PANTHER" id="PTHR42913">
    <property type="entry name" value="APOPTOSIS-INDUCING FACTOR 1"/>
    <property type="match status" value="1"/>
</dbReference>
<dbReference type="PANTHER" id="PTHR42913:SF3">
    <property type="entry name" value="64 KDA MITOCHONDRIAL NADH DEHYDROGENASE (EUROFUNG)"/>
    <property type="match status" value="1"/>
</dbReference>
<evidence type="ECO:0000256" key="6">
    <source>
        <dbReference type="SAM" id="MobiDB-lite"/>
    </source>
</evidence>
<keyword evidence="5" id="KW-0560">Oxidoreductase</keyword>
<organism evidence="8 9">
    <name type="scientific">Mycetocola miduiensis</name>
    <dbReference type="NCBI Taxonomy" id="995034"/>
    <lineage>
        <taxon>Bacteria</taxon>
        <taxon>Bacillati</taxon>
        <taxon>Actinomycetota</taxon>
        <taxon>Actinomycetes</taxon>
        <taxon>Micrococcales</taxon>
        <taxon>Microbacteriaceae</taxon>
        <taxon>Mycetocola</taxon>
    </lineage>
</organism>
<name>A0A1I5ACR6_9MICO</name>
<dbReference type="InterPro" id="IPR023753">
    <property type="entry name" value="FAD/NAD-binding_dom"/>
</dbReference>
<comment type="cofactor">
    <cofactor evidence="1">
        <name>FAD</name>
        <dbReference type="ChEBI" id="CHEBI:57692"/>
    </cofactor>
</comment>
<dbReference type="InterPro" id="IPR051169">
    <property type="entry name" value="NADH-Q_oxidoreductase"/>
</dbReference>
<evidence type="ECO:0000256" key="2">
    <source>
        <dbReference type="ARBA" id="ARBA00005272"/>
    </source>
</evidence>
<evidence type="ECO:0000313" key="9">
    <source>
        <dbReference type="Proteomes" id="UP000198867"/>
    </source>
</evidence>
<dbReference type="Gene3D" id="3.50.50.100">
    <property type="match status" value="1"/>
</dbReference>
<keyword evidence="3" id="KW-0285">Flavoprotein</keyword>
<keyword evidence="9" id="KW-1185">Reference proteome</keyword>
<evidence type="ECO:0000313" key="8">
    <source>
        <dbReference type="EMBL" id="SFN60160.1"/>
    </source>
</evidence>
<feature type="domain" description="FAD/NAD(P)-binding" evidence="7">
    <location>
        <begin position="8"/>
        <end position="286"/>
    </location>
</feature>